<accession>A0A928Y6P1</accession>
<name>A0A928Y6P1_UNCKA</name>
<dbReference type="EMBL" id="JABTTY010000001">
    <property type="protein sequence ID" value="MBE7525324.1"/>
    <property type="molecule type" value="Genomic_DNA"/>
</dbReference>
<feature type="compositionally biased region" description="Basic and acidic residues" evidence="1">
    <location>
        <begin position="288"/>
        <end position="311"/>
    </location>
</feature>
<feature type="region of interest" description="Disordered" evidence="1">
    <location>
        <begin position="259"/>
        <end position="318"/>
    </location>
</feature>
<evidence type="ECO:0000313" key="2">
    <source>
        <dbReference type="EMBL" id="MBE7525324.1"/>
    </source>
</evidence>
<feature type="compositionally biased region" description="Basic and acidic residues" evidence="1">
    <location>
        <begin position="12"/>
        <end position="21"/>
    </location>
</feature>
<proteinExistence type="predicted"/>
<gene>
    <name evidence="2" type="ORF">HS096_02975</name>
</gene>
<dbReference type="Proteomes" id="UP000710385">
    <property type="component" value="Unassembled WGS sequence"/>
</dbReference>
<dbReference type="AlphaFoldDB" id="A0A928Y6P1"/>
<feature type="region of interest" description="Disordered" evidence="1">
    <location>
        <begin position="1"/>
        <end position="87"/>
    </location>
</feature>
<organism evidence="2 3">
    <name type="scientific">candidate division WWE3 bacterium</name>
    <dbReference type="NCBI Taxonomy" id="2053526"/>
    <lineage>
        <taxon>Bacteria</taxon>
        <taxon>Katanobacteria</taxon>
    </lineage>
</organism>
<reference evidence="2" key="1">
    <citation type="submission" date="2020-05" db="EMBL/GenBank/DDBJ databases">
        <title>High-Quality Genomes of Partial-Nitritation/Anammox System by Hierarchical Clustering Based Hybrid Assembly.</title>
        <authorList>
            <person name="Liu L."/>
            <person name="Wang Y."/>
            <person name="Che Y."/>
            <person name="Chen Y."/>
            <person name="Xia Y."/>
            <person name="Luo R."/>
            <person name="Cheng S.H."/>
            <person name="Zheng C."/>
            <person name="Zhang T."/>
        </authorList>
    </citation>
    <scope>NUCLEOTIDE SEQUENCE</scope>
    <source>
        <strain evidence="2">H1_PAT1</strain>
    </source>
</reference>
<feature type="compositionally biased region" description="Basic and acidic residues" evidence="1">
    <location>
        <begin position="57"/>
        <end position="87"/>
    </location>
</feature>
<evidence type="ECO:0000313" key="3">
    <source>
        <dbReference type="Proteomes" id="UP000710385"/>
    </source>
</evidence>
<protein>
    <submittedName>
        <fullName evidence="2">Uncharacterized protein</fullName>
    </submittedName>
</protein>
<evidence type="ECO:0000256" key="1">
    <source>
        <dbReference type="SAM" id="MobiDB-lite"/>
    </source>
</evidence>
<comment type="caution">
    <text evidence="2">The sequence shown here is derived from an EMBL/GenBank/DDBJ whole genome shotgun (WGS) entry which is preliminary data.</text>
</comment>
<sequence length="318" mass="35669">MPSFERAVQSSPEEKPLRSHPLEAATPGSELLPEEQRKLQLRSASPEEWEDLVSGIERIDESKDMRDARERAEAREKAQSEERARLRQERYEDTFLQTMRSMEQDPAFQDLSDSDKLSKVFEASFSQGLEILRADFPDEDMNIVGGRVLAAYGNFVANNVEMDPFKRVSALKAGDLMAKRIVERRKEAGLRSMDEPDRSRREGFREIRLGQMRPPTATFEGAGEAVARQASTEVEGGLINLDALQAREAQTSTPSPIEHIVMQPTGIPSRGRAEPITPEEAPSFADIEEARQREKAKTETAVDEAFKRIERPPTSGAA</sequence>